<keyword evidence="2" id="KW-1185">Reference proteome</keyword>
<name>A0A2S2CLB4_9PROT</name>
<accession>A0A2S2CLB4</accession>
<dbReference type="EMBL" id="CP029352">
    <property type="protein sequence ID" value="AWK85308.1"/>
    <property type="molecule type" value="Genomic_DNA"/>
</dbReference>
<dbReference type="InterPro" id="IPR021457">
    <property type="entry name" value="DUF3108"/>
</dbReference>
<protein>
    <submittedName>
        <fullName evidence="1">DUF3108 domain-containing protein</fullName>
    </submittedName>
</protein>
<evidence type="ECO:0000313" key="2">
    <source>
        <dbReference type="Proteomes" id="UP000245629"/>
    </source>
</evidence>
<dbReference type="AlphaFoldDB" id="A0A2S2CLB4"/>
<dbReference type="Pfam" id="PF11306">
    <property type="entry name" value="DUF3108"/>
    <property type="match status" value="1"/>
</dbReference>
<dbReference type="Proteomes" id="UP000245629">
    <property type="component" value="Chromosome 1"/>
</dbReference>
<organism evidence="1 2">
    <name type="scientific">Azospirillum thermophilum</name>
    <dbReference type="NCBI Taxonomy" id="2202148"/>
    <lineage>
        <taxon>Bacteria</taxon>
        <taxon>Pseudomonadati</taxon>
        <taxon>Pseudomonadota</taxon>
        <taxon>Alphaproteobacteria</taxon>
        <taxon>Rhodospirillales</taxon>
        <taxon>Azospirillaceae</taxon>
        <taxon>Azospirillum</taxon>
    </lineage>
</organism>
<dbReference type="OrthoDB" id="7630100at2"/>
<proteinExistence type="predicted"/>
<evidence type="ECO:0000313" key="1">
    <source>
        <dbReference type="EMBL" id="AWK85308.1"/>
    </source>
</evidence>
<gene>
    <name evidence="1" type="ORF">DEW08_03150</name>
</gene>
<dbReference type="KEGG" id="azz:DEW08_03150"/>
<reference evidence="2" key="1">
    <citation type="submission" date="2018-05" db="EMBL/GenBank/DDBJ databases">
        <title>Azospirillum thermophila sp. nov., a novel isolated from hot spring.</title>
        <authorList>
            <person name="Zhao Z."/>
        </authorList>
    </citation>
    <scope>NUCLEOTIDE SEQUENCE [LARGE SCALE GENOMIC DNA]</scope>
    <source>
        <strain evidence="2">CFH 70021</strain>
    </source>
</reference>
<sequence>MKDFPPPSRTRWSAPVTSLAALRTAALPGLILAAAGAPALAAPLNATYRIHVGGVSVLEAQAVLTLTDRSYDVEVRAETGGFLGRLFPWQTRSHSTGAVTGEALAPVRHTQTSLFRGKPRNVTLTYDGRGTVAAAVEPPPEEEDRPAVPEDLRRATVDPLSGVLSALVATSRGNGCTRTVPVYDGRRRYDMTMRDSGMRTVSASRYSIFAGPARECRVTYTPVAGYSPRPPTTMFWKRDDGRDGAMADDRPPVDLWIAPVVAGAPPIPVRVETDSALGAVVIHLVAINGSPTPPPAGQ</sequence>